<dbReference type="Gene3D" id="1.10.10.10">
    <property type="entry name" value="Winged helix-like DNA-binding domain superfamily/Winged helix DNA-binding domain"/>
    <property type="match status" value="1"/>
</dbReference>
<dbReference type="AlphaFoldDB" id="C0IN85"/>
<evidence type="ECO:0000259" key="9">
    <source>
        <dbReference type="PROSITE" id="PS01124"/>
    </source>
</evidence>
<evidence type="ECO:0000256" key="7">
    <source>
        <dbReference type="ARBA" id="ARBA00023204"/>
    </source>
</evidence>
<dbReference type="GO" id="GO:0003908">
    <property type="term" value="F:methylated-DNA-[protein]-cysteine S-methyltransferase activity"/>
    <property type="evidence" value="ECO:0007669"/>
    <property type="project" value="UniProtKB-EC"/>
</dbReference>
<evidence type="ECO:0000256" key="1">
    <source>
        <dbReference type="ARBA" id="ARBA00001286"/>
    </source>
</evidence>
<dbReference type="GO" id="GO:0043565">
    <property type="term" value="F:sequence-specific DNA binding"/>
    <property type="evidence" value="ECO:0007669"/>
    <property type="project" value="InterPro"/>
</dbReference>
<feature type="domain" description="HTH araC/xylS-type" evidence="9">
    <location>
        <begin position="1"/>
        <end position="66"/>
    </location>
</feature>
<dbReference type="NCBIfam" id="TIGR00589">
    <property type="entry name" value="ogt"/>
    <property type="match status" value="1"/>
</dbReference>
<comment type="catalytic activity">
    <reaction evidence="1">
        <text>a 4-O-methyl-thymidine in DNA + L-cysteinyl-[protein] = a thymidine in DNA + S-methyl-L-cysteinyl-[protein]</text>
        <dbReference type="Rhea" id="RHEA:53428"/>
        <dbReference type="Rhea" id="RHEA-COMP:10131"/>
        <dbReference type="Rhea" id="RHEA-COMP:10132"/>
        <dbReference type="Rhea" id="RHEA-COMP:13555"/>
        <dbReference type="Rhea" id="RHEA-COMP:13556"/>
        <dbReference type="ChEBI" id="CHEBI:29950"/>
        <dbReference type="ChEBI" id="CHEBI:82612"/>
        <dbReference type="ChEBI" id="CHEBI:137386"/>
        <dbReference type="ChEBI" id="CHEBI:137387"/>
        <dbReference type="EC" id="2.1.1.63"/>
    </reaction>
</comment>
<evidence type="ECO:0000256" key="5">
    <source>
        <dbReference type="ARBA" id="ARBA00022679"/>
    </source>
</evidence>
<dbReference type="PROSITE" id="PS00374">
    <property type="entry name" value="MGMT"/>
    <property type="match status" value="1"/>
</dbReference>
<evidence type="ECO:0000256" key="6">
    <source>
        <dbReference type="ARBA" id="ARBA00022763"/>
    </source>
</evidence>
<evidence type="ECO:0000256" key="2">
    <source>
        <dbReference type="ARBA" id="ARBA00008711"/>
    </source>
</evidence>
<comment type="similarity">
    <text evidence="2">Belongs to the MGMT family.</text>
</comment>
<dbReference type="PANTHER" id="PTHR10815:SF14">
    <property type="entry name" value="BIFUNCTIONAL TRANSCRIPTIONAL ACTIVATOR_DNA REPAIR ENZYME ADA"/>
    <property type="match status" value="1"/>
</dbReference>
<reference evidence="10" key="1">
    <citation type="journal article" date="2009" name="ISME J.">
        <title>Functional metagenomics reveals diverse beta-lactamases in a remote Alaskan soil.</title>
        <authorList>
            <person name="Allen H.K."/>
            <person name="Moe L.A."/>
            <person name="Rodbumrer J."/>
            <person name="Gaarder A."/>
            <person name="Handelsman J."/>
        </authorList>
    </citation>
    <scope>NUCLEOTIDE SEQUENCE</scope>
</reference>
<evidence type="ECO:0000256" key="3">
    <source>
        <dbReference type="ARBA" id="ARBA00011918"/>
    </source>
</evidence>
<keyword evidence="6" id="KW-0227">DNA damage</keyword>
<sequence>MFREITGLTPRQYADAHRARRLRDVLQDGATSVTDAAFAAGFGSSAGLHAASGRALGMTPSAFQRGGKGMQIQYAFGHGSLGSVLVARSARGLCAILMDEDRDALVNELQRRFPNAVLHAAAAGFTQLLQQVLTLIEHPAGDFQLPLDLRGTAFQLRVWQALREIPAGRTVTYGELARRIGAPRAVRAVARACGANHVAVVVPCHRVIGADGTLTGYRWGKEKKRTLLARESKEAHAPARKARAG</sequence>
<comment type="catalytic activity">
    <reaction evidence="8">
        <text>a 6-O-methyl-2'-deoxyguanosine in DNA + L-cysteinyl-[protein] = S-methyl-L-cysteinyl-[protein] + a 2'-deoxyguanosine in DNA</text>
        <dbReference type="Rhea" id="RHEA:24000"/>
        <dbReference type="Rhea" id="RHEA-COMP:10131"/>
        <dbReference type="Rhea" id="RHEA-COMP:10132"/>
        <dbReference type="Rhea" id="RHEA-COMP:11367"/>
        <dbReference type="Rhea" id="RHEA-COMP:11368"/>
        <dbReference type="ChEBI" id="CHEBI:29950"/>
        <dbReference type="ChEBI" id="CHEBI:82612"/>
        <dbReference type="ChEBI" id="CHEBI:85445"/>
        <dbReference type="ChEBI" id="CHEBI:85448"/>
        <dbReference type="EC" id="2.1.1.63"/>
    </reaction>
</comment>
<organism evidence="10">
    <name type="scientific">uncultured bacterium BLR8</name>
    <dbReference type="NCBI Taxonomy" id="506524"/>
    <lineage>
        <taxon>Bacteria</taxon>
        <taxon>environmental samples</taxon>
    </lineage>
</organism>
<dbReference type="SMART" id="SM00342">
    <property type="entry name" value="HTH_ARAC"/>
    <property type="match status" value="1"/>
</dbReference>
<dbReference type="EMBL" id="EU408349">
    <property type="protein sequence ID" value="ACN58771.1"/>
    <property type="molecule type" value="Genomic_DNA"/>
</dbReference>
<accession>C0IN85</accession>
<dbReference type="InterPro" id="IPR036217">
    <property type="entry name" value="MethylDNA_cys_MeTrfase_DNAb"/>
</dbReference>
<dbReference type="FunFam" id="1.10.10.10:FF:000214">
    <property type="entry name" value="Methylated-DNA--protein-cysteine methyltransferase"/>
    <property type="match status" value="1"/>
</dbReference>
<proteinExistence type="inferred from homology"/>
<dbReference type="GO" id="GO:0006281">
    <property type="term" value="P:DNA repair"/>
    <property type="evidence" value="ECO:0007669"/>
    <property type="project" value="UniProtKB-KW"/>
</dbReference>
<keyword evidence="7" id="KW-0234">DNA repair</keyword>
<dbReference type="InterPro" id="IPR018060">
    <property type="entry name" value="HTH_AraC"/>
</dbReference>
<dbReference type="InterPro" id="IPR036631">
    <property type="entry name" value="MGMT_N_sf"/>
</dbReference>
<dbReference type="InterPro" id="IPR036388">
    <property type="entry name" value="WH-like_DNA-bd_sf"/>
</dbReference>
<dbReference type="GO" id="GO:0032259">
    <property type="term" value="P:methylation"/>
    <property type="evidence" value="ECO:0007669"/>
    <property type="project" value="UniProtKB-KW"/>
</dbReference>
<dbReference type="Gene3D" id="1.10.10.60">
    <property type="entry name" value="Homeodomain-like"/>
    <property type="match status" value="1"/>
</dbReference>
<dbReference type="SUPFAM" id="SSF53155">
    <property type="entry name" value="Methylated DNA-protein cysteine methyltransferase domain"/>
    <property type="match status" value="1"/>
</dbReference>
<keyword evidence="5 10" id="KW-0808">Transferase</keyword>
<dbReference type="PROSITE" id="PS01124">
    <property type="entry name" value="HTH_ARAC_FAMILY_2"/>
    <property type="match status" value="1"/>
</dbReference>
<dbReference type="InterPro" id="IPR014048">
    <property type="entry name" value="MethylDNA_cys_MeTrfase_DNA-bd"/>
</dbReference>
<protein>
    <recommendedName>
        <fullName evidence="3">methylated-DNA--[protein]-cysteine S-methyltransferase</fullName>
        <ecNumber evidence="3">2.1.1.63</ecNumber>
    </recommendedName>
</protein>
<dbReference type="PANTHER" id="PTHR10815">
    <property type="entry name" value="METHYLATED-DNA--PROTEIN-CYSTEINE METHYLTRANSFERASE"/>
    <property type="match status" value="1"/>
</dbReference>
<dbReference type="CDD" id="cd06445">
    <property type="entry name" value="ATase"/>
    <property type="match status" value="1"/>
</dbReference>
<evidence type="ECO:0000313" key="10">
    <source>
        <dbReference type="EMBL" id="ACN58771.1"/>
    </source>
</evidence>
<dbReference type="GO" id="GO:0003700">
    <property type="term" value="F:DNA-binding transcription factor activity"/>
    <property type="evidence" value="ECO:0007669"/>
    <property type="project" value="InterPro"/>
</dbReference>
<dbReference type="InterPro" id="IPR001497">
    <property type="entry name" value="MethylDNA_cys_MeTrfase_AS"/>
</dbReference>
<dbReference type="Pfam" id="PF01035">
    <property type="entry name" value="DNA_binding_1"/>
    <property type="match status" value="1"/>
</dbReference>
<evidence type="ECO:0000256" key="4">
    <source>
        <dbReference type="ARBA" id="ARBA00022603"/>
    </source>
</evidence>
<evidence type="ECO:0000256" key="8">
    <source>
        <dbReference type="ARBA" id="ARBA00049348"/>
    </source>
</evidence>
<dbReference type="Gene3D" id="3.30.160.70">
    <property type="entry name" value="Methylated DNA-protein cysteine methyltransferase domain"/>
    <property type="match status" value="1"/>
</dbReference>
<name>C0IN85_9BACT</name>
<gene>
    <name evidence="10" type="ORF">AKSOIL_0126</name>
</gene>
<dbReference type="SUPFAM" id="SSF46767">
    <property type="entry name" value="Methylated DNA-protein cysteine methyltransferase, C-terminal domain"/>
    <property type="match status" value="1"/>
</dbReference>
<dbReference type="EC" id="2.1.1.63" evidence="3"/>
<dbReference type="Pfam" id="PF12833">
    <property type="entry name" value="HTH_18"/>
    <property type="match status" value="1"/>
</dbReference>
<keyword evidence="4 10" id="KW-0489">Methyltransferase</keyword>